<sequence length="740" mass="80408">MQVNVAINRGAARTTVPHKSVDDTFTKALLTHTSDLIVTQSRDDDNLVVKEVEARSNERSNEQLMECSEESNDDDDIYDWQNVMEQIRADPSLARVEREGVLPLHAACGAGAPINVVKMLLKIYPQAAQAKSDNGYLPLMCHLLLNTESPSEEVVSALLESYPGAAAVVDENNQLPIHIACMAMGVSKHIFTMLLRAHPGGAYVADVEGYYPVDYAAANKDFATRKVALASLIANDPEEFRGQYIEEKDETRDVTLNDVDVDLLLNGPGLETKSELVNLTDDIIQDILTSFTFSDEMQDAPYLKRATSAELASVSNVIDEKSLLLHLEQCIENGSSPSQAIVTTLMESYPTSARVSNAKNQLPIHLACKAAGVSESMFTMMLRAYPQGAYACDVDAMCPIDYAVSNKDLSARKAAIAALVESDKQVHMHAPTATADLSPQPAISERSELSSSFINKEEQSPAVEEKTLLHHLEHCLEHNWSPSEAIVAKIIESYPSSTRVANAKNQLPIHLACMATGVSETVLILLLGAYPEAAFVCDGNGLFPIDYAVVNKDMTTRMTAIAALSQNDSVVKFMRASAAPIKPGSSPMTSEEEEVGFWACGNVNNVDDYDDEEDINANALHEVLACNSSPPEDIVLSVIESNPGVVRVFDDLGQLPLHHACMAKRVSVNTFAYILEAYPEGAYVPDKVGKYPIDYAAENLDAETRINAIAALLQNDATKGLTPKRVEDPGCIGVAAYELE</sequence>
<evidence type="ECO:0000313" key="3">
    <source>
        <dbReference type="EMBL" id="KAK1740314.1"/>
    </source>
</evidence>
<protein>
    <submittedName>
        <fullName evidence="3">Uncharacterized protein</fullName>
    </submittedName>
</protein>
<reference evidence="3" key="1">
    <citation type="submission" date="2023-06" db="EMBL/GenBank/DDBJ databases">
        <title>Survivors Of The Sea: Transcriptome response of Skeletonema marinoi to long-term dormancy.</title>
        <authorList>
            <person name="Pinder M.I.M."/>
            <person name="Kourtchenko O."/>
            <person name="Robertson E.K."/>
            <person name="Larsson T."/>
            <person name="Maumus F."/>
            <person name="Osuna-Cruz C.M."/>
            <person name="Vancaester E."/>
            <person name="Stenow R."/>
            <person name="Vandepoele K."/>
            <person name="Ploug H."/>
            <person name="Bruchert V."/>
            <person name="Godhe A."/>
            <person name="Topel M."/>
        </authorList>
    </citation>
    <scope>NUCLEOTIDE SEQUENCE</scope>
    <source>
        <strain evidence="3">R05AC</strain>
    </source>
</reference>
<gene>
    <name evidence="3" type="ORF">QTG54_009264</name>
</gene>
<keyword evidence="1" id="KW-0677">Repeat</keyword>
<keyword evidence="2" id="KW-0040">ANK repeat</keyword>
<dbReference type="InterPro" id="IPR052420">
    <property type="entry name" value="Espin/Espin-like"/>
</dbReference>
<dbReference type="GO" id="GO:0005737">
    <property type="term" value="C:cytoplasm"/>
    <property type="evidence" value="ECO:0007669"/>
    <property type="project" value="TreeGrafter"/>
</dbReference>
<evidence type="ECO:0000313" key="4">
    <source>
        <dbReference type="Proteomes" id="UP001224775"/>
    </source>
</evidence>
<name>A0AAD8Y793_9STRA</name>
<accession>A0AAD8Y793</accession>
<dbReference type="InterPro" id="IPR002110">
    <property type="entry name" value="Ankyrin_rpt"/>
</dbReference>
<dbReference type="InterPro" id="IPR036770">
    <property type="entry name" value="Ankyrin_rpt-contain_sf"/>
</dbReference>
<dbReference type="Gene3D" id="1.25.40.20">
    <property type="entry name" value="Ankyrin repeat-containing domain"/>
    <property type="match status" value="3"/>
</dbReference>
<dbReference type="PANTHER" id="PTHR24153:SF8">
    <property type="entry name" value="FORKED, ISOFORM F"/>
    <property type="match status" value="1"/>
</dbReference>
<dbReference type="Proteomes" id="UP001224775">
    <property type="component" value="Unassembled WGS sequence"/>
</dbReference>
<dbReference type="GO" id="GO:0051017">
    <property type="term" value="P:actin filament bundle assembly"/>
    <property type="evidence" value="ECO:0007669"/>
    <property type="project" value="TreeGrafter"/>
</dbReference>
<dbReference type="EMBL" id="JATAAI010000016">
    <property type="protein sequence ID" value="KAK1740314.1"/>
    <property type="molecule type" value="Genomic_DNA"/>
</dbReference>
<dbReference type="SMART" id="SM00248">
    <property type="entry name" value="ANK"/>
    <property type="match status" value="7"/>
</dbReference>
<dbReference type="AlphaFoldDB" id="A0AAD8Y793"/>
<comment type="caution">
    <text evidence="3">The sequence shown here is derived from an EMBL/GenBank/DDBJ whole genome shotgun (WGS) entry which is preliminary data.</text>
</comment>
<evidence type="ECO:0000256" key="2">
    <source>
        <dbReference type="ARBA" id="ARBA00023043"/>
    </source>
</evidence>
<dbReference type="SUPFAM" id="SSF48403">
    <property type="entry name" value="Ankyrin repeat"/>
    <property type="match status" value="1"/>
</dbReference>
<evidence type="ECO:0000256" key="1">
    <source>
        <dbReference type="ARBA" id="ARBA00022737"/>
    </source>
</evidence>
<proteinExistence type="predicted"/>
<dbReference type="PANTHER" id="PTHR24153">
    <property type="entry name" value="ESPIN"/>
    <property type="match status" value="1"/>
</dbReference>
<keyword evidence="4" id="KW-1185">Reference proteome</keyword>
<dbReference type="GO" id="GO:0051015">
    <property type="term" value="F:actin filament binding"/>
    <property type="evidence" value="ECO:0007669"/>
    <property type="project" value="TreeGrafter"/>
</dbReference>
<organism evidence="3 4">
    <name type="scientific">Skeletonema marinoi</name>
    <dbReference type="NCBI Taxonomy" id="267567"/>
    <lineage>
        <taxon>Eukaryota</taxon>
        <taxon>Sar</taxon>
        <taxon>Stramenopiles</taxon>
        <taxon>Ochrophyta</taxon>
        <taxon>Bacillariophyta</taxon>
        <taxon>Coscinodiscophyceae</taxon>
        <taxon>Thalassiosirophycidae</taxon>
        <taxon>Thalassiosirales</taxon>
        <taxon>Skeletonemataceae</taxon>
        <taxon>Skeletonema</taxon>
        <taxon>Skeletonema marinoi-dohrnii complex</taxon>
    </lineage>
</organism>